<evidence type="ECO:0000313" key="6">
    <source>
        <dbReference type="Proteomes" id="UP000033115"/>
    </source>
</evidence>
<evidence type="ECO:0000256" key="3">
    <source>
        <dbReference type="PROSITE-ProRule" id="PRU00433"/>
    </source>
</evidence>
<gene>
    <name evidence="5" type="ORF">CSCA_5186</name>
</gene>
<dbReference type="Proteomes" id="UP000033115">
    <property type="component" value="Chromosome"/>
</dbReference>
<dbReference type="PROSITE" id="PS51007">
    <property type="entry name" value="CYTC"/>
    <property type="match status" value="1"/>
</dbReference>
<dbReference type="KEGG" id="csq:CSCA_5186"/>
<dbReference type="EMBL" id="CP009933">
    <property type="protein sequence ID" value="AKA72311.1"/>
    <property type="molecule type" value="Genomic_DNA"/>
</dbReference>
<dbReference type="InterPro" id="IPR052345">
    <property type="entry name" value="Rad_response_metalloprotease"/>
</dbReference>
<dbReference type="HOGENOM" id="CLU_640476_0_0_9"/>
<dbReference type="AlphaFoldDB" id="A0A0E3GSM1"/>
<evidence type="ECO:0000313" key="5">
    <source>
        <dbReference type="EMBL" id="AKA72311.1"/>
    </source>
</evidence>
<dbReference type="PANTHER" id="PTHR43236:SF2">
    <property type="entry name" value="BLL0069 PROTEIN"/>
    <property type="match status" value="1"/>
</dbReference>
<keyword evidence="3" id="KW-0349">Heme</keyword>
<dbReference type="Pfam" id="PF06114">
    <property type="entry name" value="Peptidase_M78"/>
    <property type="match status" value="1"/>
</dbReference>
<dbReference type="InterPro" id="IPR010359">
    <property type="entry name" value="IrrE_HExxH"/>
</dbReference>
<dbReference type="STRING" id="1548.CSCA_5186"/>
<name>A0A0E3GSM1_CLOSL</name>
<organism evidence="5 6">
    <name type="scientific">Clostridium scatologenes</name>
    <dbReference type="NCBI Taxonomy" id="1548"/>
    <lineage>
        <taxon>Bacteria</taxon>
        <taxon>Bacillati</taxon>
        <taxon>Bacillota</taxon>
        <taxon>Clostridia</taxon>
        <taxon>Eubacteriales</taxon>
        <taxon>Clostridiaceae</taxon>
        <taxon>Clostridium</taxon>
    </lineage>
</organism>
<feature type="domain" description="Cytochrome c" evidence="4">
    <location>
        <begin position="260"/>
        <end position="377"/>
    </location>
</feature>
<reference evidence="5 6" key="1">
    <citation type="journal article" date="2015" name="J. Biotechnol.">
        <title>Complete genome sequence of a malodorant-producing acetogen, Clostridium scatologenes ATCC 25775(T).</title>
        <authorList>
            <person name="Zhu Z."/>
            <person name="Guo T."/>
            <person name="Zheng H."/>
            <person name="Song T."/>
            <person name="Ouyang P."/>
            <person name="Xie J."/>
        </authorList>
    </citation>
    <scope>NUCLEOTIDE SEQUENCE [LARGE SCALE GENOMIC DNA]</scope>
    <source>
        <strain evidence="5 6">ATCC 25775</strain>
    </source>
</reference>
<dbReference type="PANTHER" id="PTHR43236">
    <property type="entry name" value="ANTITOXIN HIGA1"/>
    <property type="match status" value="1"/>
</dbReference>
<sequence>MCHSSKDSYYTLDKIPQHRIEYITKRVKDFIKDFELKYWPLDCVKLILKIQEEQCLPIHIKSIPNLSHKTDAATVYSREFGNFLIIVNRNKIHYPFEMSKHRRLNFTLAHEIAHIYLKHYELPDKYKTENDLYIEELEADEFAGRILMPESKISTCNFTSLENVAEHFNVSEWAVLKRLSNLKCSHLRFSKTFLVCENCENVEINPNDSYCKICGMFLKNGTRGVTTMKYDDGFKINENTMKVSVCPKCGNSAIGEFDEYCPICGQYLFNECTNDCGGCHTTAPGNARYCPKCGNITTFYNSNLLPNWEPTREALLNKMEFEENLSGTSNTAEDIKDWDTMGFALFLEGYTLLSTLLENSTAKQCGETLVVYVKDTSIKDRILNCKNVGILTSMAKSQFKITVNDIKITALQDFYPVAPEPVPIDDGDIPF</sequence>
<dbReference type="Gene3D" id="1.10.10.2910">
    <property type="match status" value="1"/>
</dbReference>
<dbReference type="GO" id="GO:0009055">
    <property type="term" value="F:electron transfer activity"/>
    <property type="evidence" value="ECO:0007669"/>
    <property type="project" value="InterPro"/>
</dbReference>
<dbReference type="InterPro" id="IPR009056">
    <property type="entry name" value="Cyt_c-like_dom"/>
</dbReference>
<evidence type="ECO:0000259" key="4">
    <source>
        <dbReference type="PROSITE" id="PS51007"/>
    </source>
</evidence>
<proteinExistence type="predicted"/>
<dbReference type="GO" id="GO:0020037">
    <property type="term" value="F:heme binding"/>
    <property type="evidence" value="ECO:0007669"/>
    <property type="project" value="InterPro"/>
</dbReference>
<keyword evidence="2 3" id="KW-0408">Iron</keyword>
<dbReference type="GO" id="GO:0046872">
    <property type="term" value="F:metal ion binding"/>
    <property type="evidence" value="ECO:0007669"/>
    <property type="project" value="UniProtKB-KW"/>
</dbReference>
<keyword evidence="1 3" id="KW-0479">Metal-binding</keyword>
<accession>A0A0E3GSM1</accession>
<evidence type="ECO:0000256" key="2">
    <source>
        <dbReference type="ARBA" id="ARBA00023004"/>
    </source>
</evidence>
<evidence type="ECO:0000256" key="1">
    <source>
        <dbReference type="ARBA" id="ARBA00022723"/>
    </source>
</evidence>
<protein>
    <recommendedName>
        <fullName evidence="4">Cytochrome c domain-containing protein</fullName>
    </recommendedName>
</protein>
<keyword evidence="6" id="KW-1185">Reference proteome</keyword>
<dbReference type="RefSeq" id="WP_026366498.1">
    <property type="nucleotide sequence ID" value="NZ_CP009933.1"/>
</dbReference>